<evidence type="ECO:0000256" key="9">
    <source>
        <dbReference type="ARBA" id="ARBA00023012"/>
    </source>
</evidence>
<dbReference type="GO" id="GO:0009584">
    <property type="term" value="P:detection of visible light"/>
    <property type="evidence" value="ECO:0007669"/>
    <property type="project" value="InterPro"/>
</dbReference>
<evidence type="ECO:0000256" key="10">
    <source>
        <dbReference type="ARBA" id="ARBA00023170"/>
    </source>
</evidence>
<accession>A0A1L7X366</accession>
<evidence type="ECO:0000313" key="16">
    <source>
        <dbReference type="Proteomes" id="UP000184330"/>
    </source>
</evidence>
<dbReference type="SUPFAM" id="SSF52172">
    <property type="entry name" value="CheY-like"/>
    <property type="match status" value="1"/>
</dbReference>
<dbReference type="SUPFAM" id="SSF55781">
    <property type="entry name" value="GAF domain-like"/>
    <property type="match status" value="2"/>
</dbReference>
<feature type="domain" description="Phytochrome chromophore attachment site" evidence="12">
    <location>
        <begin position="351"/>
        <end position="512"/>
    </location>
</feature>
<evidence type="ECO:0000256" key="4">
    <source>
        <dbReference type="ARBA" id="ARBA00022679"/>
    </source>
</evidence>
<dbReference type="InterPro" id="IPR003018">
    <property type="entry name" value="GAF"/>
</dbReference>
<proteinExistence type="predicted"/>
<protein>
    <submittedName>
        <fullName evidence="15">Related to phytochrome</fullName>
    </submittedName>
</protein>
<keyword evidence="2 11" id="KW-0597">Phosphoprotein</keyword>
<dbReference type="InterPro" id="IPR029016">
    <property type="entry name" value="GAF-like_dom_sf"/>
</dbReference>
<dbReference type="STRING" id="576137.A0A1L7X366"/>
<keyword evidence="16" id="KW-1185">Reference proteome</keyword>
<dbReference type="InterPro" id="IPR011006">
    <property type="entry name" value="CheY-like_superfamily"/>
</dbReference>
<dbReference type="InterPro" id="IPR003661">
    <property type="entry name" value="HisK_dim/P_dom"/>
</dbReference>
<dbReference type="InterPro" id="IPR001789">
    <property type="entry name" value="Sig_transdc_resp-reg_receiver"/>
</dbReference>
<dbReference type="SMART" id="SM00065">
    <property type="entry name" value="GAF"/>
    <property type="match status" value="1"/>
</dbReference>
<dbReference type="InterPro" id="IPR036890">
    <property type="entry name" value="HATPase_C_sf"/>
</dbReference>
<feature type="modified residue" description="4-aspartylphosphate" evidence="11">
    <location>
        <position position="1136"/>
    </location>
</feature>
<dbReference type="InterPro" id="IPR035965">
    <property type="entry name" value="PAS-like_dom_sf"/>
</dbReference>
<evidence type="ECO:0000259" key="13">
    <source>
        <dbReference type="PROSITE" id="PS50109"/>
    </source>
</evidence>
<dbReference type="Gene3D" id="3.30.450.20">
    <property type="entry name" value="PAS domain"/>
    <property type="match status" value="2"/>
</dbReference>
<dbReference type="PANTHER" id="PTHR43065">
    <property type="entry name" value="SENSOR HISTIDINE KINASE"/>
    <property type="match status" value="1"/>
</dbReference>
<dbReference type="GO" id="GO:0000155">
    <property type="term" value="F:phosphorelay sensor kinase activity"/>
    <property type="evidence" value="ECO:0007669"/>
    <property type="project" value="InterPro"/>
</dbReference>
<evidence type="ECO:0000313" key="15">
    <source>
        <dbReference type="EMBL" id="CZR59465.1"/>
    </source>
</evidence>
<keyword evidence="1" id="KW-0600">Photoreceptor protein</keyword>
<dbReference type="InterPro" id="IPR001294">
    <property type="entry name" value="Phytochrome"/>
</dbReference>
<dbReference type="SMART" id="SM00388">
    <property type="entry name" value="HisKA"/>
    <property type="match status" value="1"/>
</dbReference>
<dbReference type="Pfam" id="PF08446">
    <property type="entry name" value="PAS_2"/>
    <property type="match status" value="1"/>
</dbReference>
<dbReference type="InterPro" id="IPR005467">
    <property type="entry name" value="His_kinase_dom"/>
</dbReference>
<dbReference type="Gene3D" id="3.30.565.10">
    <property type="entry name" value="Histidine kinase-like ATPase, C-terminal domain"/>
    <property type="match status" value="1"/>
</dbReference>
<dbReference type="SUPFAM" id="SSF55874">
    <property type="entry name" value="ATPase domain of HSP90 chaperone/DNA topoisomerase II/histidine kinase"/>
    <property type="match status" value="1"/>
</dbReference>
<dbReference type="Pfam" id="PF00072">
    <property type="entry name" value="Response_reg"/>
    <property type="match status" value="1"/>
</dbReference>
<keyword evidence="6" id="KW-0418">Kinase</keyword>
<keyword evidence="5" id="KW-0547">Nucleotide-binding</keyword>
<evidence type="ECO:0000259" key="12">
    <source>
        <dbReference type="PROSITE" id="PS50046"/>
    </source>
</evidence>
<dbReference type="PROSITE" id="PS50046">
    <property type="entry name" value="PHYTOCHROME_2"/>
    <property type="match status" value="1"/>
</dbReference>
<dbReference type="EMBL" id="FJOG01000014">
    <property type="protein sequence ID" value="CZR59465.1"/>
    <property type="molecule type" value="Genomic_DNA"/>
</dbReference>
<dbReference type="Gene3D" id="3.40.50.2300">
    <property type="match status" value="1"/>
</dbReference>
<dbReference type="GO" id="GO:0005524">
    <property type="term" value="F:ATP binding"/>
    <property type="evidence" value="ECO:0007669"/>
    <property type="project" value="UniProtKB-KW"/>
</dbReference>
<dbReference type="InterPro" id="IPR036097">
    <property type="entry name" value="HisK_dim/P_sf"/>
</dbReference>
<dbReference type="SUPFAM" id="SSF55785">
    <property type="entry name" value="PYP-like sensor domain (PAS domain)"/>
    <property type="match status" value="1"/>
</dbReference>
<keyword evidence="3" id="KW-0716">Sensory transduction</keyword>
<keyword evidence="10" id="KW-0675">Receptor</keyword>
<dbReference type="GO" id="GO:0006355">
    <property type="term" value="P:regulation of DNA-templated transcription"/>
    <property type="evidence" value="ECO:0007669"/>
    <property type="project" value="InterPro"/>
</dbReference>
<evidence type="ECO:0000256" key="1">
    <source>
        <dbReference type="ARBA" id="ARBA00022543"/>
    </source>
</evidence>
<evidence type="ECO:0000256" key="7">
    <source>
        <dbReference type="ARBA" id="ARBA00022840"/>
    </source>
</evidence>
<dbReference type="Pfam" id="PF01590">
    <property type="entry name" value="GAF"/>
    <property type="match status" value="1"/>
</dbReference>
<dbReference type="InterPro" id="IPR043150">
    <property type="entry name" value="Phytochrome_PHY_sf"/>
</dbReference>
<gene>
    <name evidence="15" type="ORF">PAC_09357</name>
</gene>
<feature type="domain" description="Histidine kinase" evidence="13">
    <location>
        <begin position="770"/>
        <end position="1008"/>
    </location>
</feature>
<reference evidence="15 16" key="1">
    <citation type="submission" date="2016-03" db="EMBL/GenBank/DDBJ databases">
        <authorList>
            <person name="Ploux O."/>
        </authorList>
    </citation>
    <scope>NUCLEOTIDE SEQUENCE [LARGE SCALE GENOMIC DNA]</scope>
    <source>
        <strain evidence="15 16">UAMH 11012</strain>
    </source>
</reference>
<organism evidence="15 16">
    <name type="scientific">Phialocephala subalpina</name>
    <dbReference type="NCBI Taxonomy" id="576137"/>
    <lineage>
        <taxon>Eukaryota</taxon>
        <taxon>Fungi</taxon>
        <taxon>Dikarya</taxon>
        <taxon>Ascomycota</taxon>
        <taxon>Pezizomycotina</taxon>
        <taxon>Leotiomycetes</taxon>
        <taxon>Helotiales</taxon>
        <taxon>Mollisiaceae</taxon>
        <taxon>Phialocephala</taxon>
        <taxon>Phialocephala fortinii species complex</taxon>
    </lineage>
</organism>
<evidence type="ECO:0000256" key="8">
    <source>
        <dbReference type="ARBA" id="ARBA00022991"/>
    </source>
</evidence>
<evidence type="ECO:0000256" key="3">
    <source>
        <dbReference type="ARBA" id="ARBA00022606"/>
    </source>
</evidence>
<dbReference type="Pfam" id="PF02518">
    <property type="entry name" value="HATPase_c"/>
    <property type="match status" value="1"/>
</dbReference>
<dbReference type="InterPro" id="IPR013515">
    <property type="entry name" value="Phytochrome_cen-reg"/>
</dbReference>
<keyword evidence="8" id="KW-0157">Chromophore</keyword>
<dbReference type="InterPro" id="IPR003594">
    <property type="entry name" value="HATPase_dom"/>
</dbReference>
<dbReference type="Gene3D" id="3.30.450.270">
    <property type="match status" value="1"/>
</dbReference>
<dbReference type="OrthoDB" id="2015534at2759"/>
<evidence type="ECO:0000256" key="11">
    <source>
        <dbReference type="PROSITE-ProRule" id="PRU00169"/>
    </source>
</evidence>
<evidence type="ECO:0000256" key="6">
    <source>
        <dbReference type="ARBA" id="ARBA00022777"/>
    </source>
</evidence>
<dbReference type="SUPFAM" id="SSF47384">
    <property type="entry name" value="Homodimeric domain of signal transducing histidine kinase"/>
    <property type="match status" value="1"/>
</dbReference>
<evidence type="ECO:0000256" key="5">
    <source>
        <dbReference type="ARBA" id="ARBA00022741"/>
    </source>
</evidence>
<dbReference type="AlphaFoldDB" id="A0A1L7X366"/>
<dbReference type="SMART" id="SM00448">
    <property type="entry name" value="REC"/>
    <property type="match status" value="1"/>
</dbReference>
<keyword evidence="4" id="KW-0808">Transferase</keyword>
<dbReference type="InterPro" id="IPR016132">
    <property type="entry name" value="Phyto_chromo_attachment"/>
</dbReference>
<dbReference type="SMART" id="SM00387">
    <property type="entry name" value="HATPase_c"/>
    <property type="match status" value="1"/>
</dbReference>
<dbReference type="CDD" id="cd17546">
    <property type="entry name" value="REC_hyHK_CKI1_RcsC-like"/>
    <property type="match status" value="1"/>
</dbReference>
<dbReference type="GO" id="GO:0009881">
    <property type="term" value="F:photoreceptor activity"/>
    <property type="evidence" value="ECO:0007669"/>
    <property type="project" value="UniProtKB-KW"/>
</dbReference>
<dbReference type="Gene3D" id="3.30.450.40">
    <property type="match status" value="1"/>
</dbReference>
<dbReference type="PROSITE" id="PS50109">
    <property type="entry name" value="HIS_KIN"/>
    <property type="match status" value="1"/>
</dbReference>
<dbReference type="PRINTS" id="PR01033">
    <property type="entry name" value="PHYTOCHROME"/>
</dbReference>
<dbReference type="Pfam" id="PF00512">
    <property type="entry name" value="HisKA"/>
    <property type="match status" value="1"/>
</dbReference>
<dbReference type="Pfam" id="PF00360">
    <property type="entry name" value="PHY"/>
    <property type="match status" value="1"/>
</dbReference>
<evidence type="ECO:0000256" key="2">
    <source>
        <dbReference type="ARBA" id="ARBA00022553"/>
    </source>
</evidence>
<evidence type="ECO:0000259" key="14">
    <source>
        <dbReference type="PROSITE" id="PS50110"/>
    </source>
</evidence>
<dbReference type="PROSITE" id="PS50110">
    <property type="entry name" value="RESPONSE_REGULATORY"/>
    <property type="match status" value="1"/>
</dbReference>
<keyword evidence="9" id="KW-0902">Two-component regulatory system</keyword>
<dbReference type="InterPro" id="IPR013654">
    <property type="entry name" value="PAS_2"/>
</dbReference>
<dbReference type="Gene3D" id="1.10.287.130">
    <property type="match status" value="1"/>
</dbReference>
<sequence>MATRPHRPLIDEQIDNGSAFAVAPVAMASSAFPESQTIHRVFPIRLKVGNEELAISTAKPPSAPYDLSNLTINGAVLPFQLTNASPVVTSTAIQEPEPEPKSFEVSGVPFVTTSVAPEKLSALETRYVTNKFNLDSPDQNNPSPNVVEGEQAYRCEDEPIHIPGAIQRFGALVAIKEDIHGHYIVRIASENTGSVLGLEPESLFNLECFTDALRSSDRAEFVVRAKALRTNVLRTNPNIFPISLISPQGEDVSLFCAMHLTDTADTIICEFEIEGTIFGPDHPPDDGLPNVPVQVVDHQAPSEAARHLSSTSQSQPLHTVDLARKTTRLVGSMDLFHILSEMQVQMSTATTLSELLDIIVGMVYELTGFHRVMIYQFDEQAAGCVQSEIIDPRASTDIYRGLHFPASDIPQQARDLYLVNTVRILYDREQETARLVCRTLDDATTPLDLKHSYLRAMSPVHLRYLANIGVRASMSISLVNDGKLWGLIACHNYGSSMRVSLPVRELCRGLGNFASSDIGKLIYAARIMARKALSQAPPKTQPSLYIAASSVDLLSMFAADFGFLVIKGEARTIGQLLAYNESVALLQYIRQENFSKVFSSHSIRKDCPHFSNSMNLAIISGMLVIPLNPPNADFLVFFRKGVLKEISWAGNPYEKANAPGRTYLEPRSSFQRWSEQVVGTSREWTEDQVESAGVLATLYGRFIEVYTWLPYILLEFKLADQLRSLGDHRSSFPSFGTSLFQASTNYPALPGRQKEAIVQKNRMTRLLIQNAGHEVRTPLSSIINYLEVALEDTLDEGARMHLQRSLQASKSLVFAVNDLLNLTEVEDAVYNMHQDYVDLKAMIRSVVLAFKPEITRKNLEIVIDADQTIPSIVKSDPTGLRQVVSNLLANAIQRSEVGRINISLRCISTINDHVLTEISIQDEGCGLAEFQLDSIFQDFEKILDDEDSVNEVSTSSNDANFLKTQNTVIGLGLALTARFVRLNNGQISMSSAGLGKGVKVSITIPFHKASIQPSLAATLNTTQSLLPTPPNINDRISESRTSFFGPLQSPSVLSDTEQSIFTAESPSTPISPLSESSNFQFDKLNILVAEDNPLNSRLLQTRLSRKGHGVQVSVDGQSCANTFKQNPMLFDIILMDIQMPLVDGIESTRIIREFERSTKPPTSPKATAYGRIPIIAVSASLVERAQSEYLAAGFDGWITKPINFQRLERIIAAVPRWVGDVERRKDLVFGRGNWEEGGWFLA</sequence>
<dbReference type="Proteomes" id="UP000184330">
    <property type="component" value="Unassembled WGS sequence"/>
</dbReference>
<name>A0A1L7X366_9HELO</name>
<keyword evidence="7" id="KW-0067">ATP-binding</keyword>
<dbReference type="CDD" id="cd00082">
    <property type="entry name" value="HisKA"/>
    <property type="match status" value="1"/>
</dbReference>
<dbReference type="PANTHER" id="PTHR43065:SF10">
    <property type="entry name" value="PEROXIDE STRESS-ACTIVATED HISTIDINE KINASE MAK3"/>
    <property type="match status" value="1"/>
</dbReference>
<feature type="domain" description="Response regulatory" evidence="14">
    <location>
        <begin position="1085"/>
        <end position="1215"/>
    </location>
</feature>